<dbReference type="InterPro" id="IPR055370">
    <property type="entry name" value="Lsr2_DNA-bd"/>
</dbReference>
<protein>
    <submittedName>
        <fullName evidence="4">Putative LSR2-like protein</fullName>
    </submittedName>
</protein>
<feature type="domain" description="Lsr2 DNA-binding" evidence="3">
    <location>
        <begin position="74"/>
        <end position="109"/>
    </location>
</feature>
<evidence type="ECO:0000259" key="3">
    <source>
        <dbReference type="Pfam" id="PF23359"/>
    </source>
</evidence>
<feature type="domain" description="Lsr2 dimerization" evidence="2">
    <location>
        <begin position="1"/>
        <end position="58"/>
    </location>
</feature>
<proteinExistence type="predicted"/>
<dbReference type="Gene3D" id="4.10.320.10">
    <property type="entry name" value="E3-binding domain"/>
    <property type="match status" value="1"/>
</dbReference>
<dbReference type="InterPro" id="IPR042261">
    <property type="entry name" value="Lsr2-like_dimerization"/>
</dbReference>
<dbReference type="InterPro" id="IPR036625">
    <property type="entry name" value="E3-bd_dom_sf"/>
</dbReference>
<dbReference type="InterPro" id="IPR024412">
    <property type="entry name" value="Lsr2_dim_dom"/>
</dbReference>
<evidence type="ECO:0000313" key="5">
    <source>
        <dbReference type="Proteomes" id="UP000035034"/>
    </source>
</evidence>
<keyword evidence="1" id="KW-0238">DNA-binding</keyword>
<dbReference type="AlphaFoldDB" id="H0R6D9"/>
<organism evidence="4 5">
    <name type="scientific">Gordonia effusa NBRC 100432</name>
    <dbReference type="NCBI Taxonomy" id="1077974"/>
    <lineage>
        <taxon>Bacteria</taxon>
        <taxon>Bacillati</taxon>
        <taxon>Actinomycetota</taxon>
        <taxon>Actinomycetes</taxon>
        <taxon>Mycobacteriales</taxon>
        <taxon>Gordoniaceae</taxon>
        <taxon>Gordonia</taxon>
    </lineage>
</organism>
<name>H0R6D9_9ACTN</name>
<dbReference type="GO" id="GO:0003677">
    <property type="term" value="F:DNA binding"/>
    <property type="evidence" value="ECO:0007669"/>
    <property type="project" value="UniProtKB-KW"/>
</dbReference>
<dbReference type="Pfam" id="PF23359">
    <property type="entry name" value="Lsr2_DNA-bd"/>
    <property type="match status" value="1"/>
</dbReference>
<dbReference type="RefSeq" id="WP_007319975.1">
    <property type="nucleotide sequence ID" value="NZ_BAEH01000121.1"/>
</dbReference>
<accession>H0R6D9</accession>
<evidence type="ECO:0000313" key="4">
    <source>
        <dbReference type="EMBL" id="GAB20640.1"/>
    </source>
</evidence>
<reference evidence="4 5" key="1">
    <citation type="submission" date="2011-12" db="EMBL/GenBank/DDBJ databases">
        <title>Whole genome shotgun sequence of Gordonia effusa NBRC 100432.</title>
        <authorList>
            <person name="Yoshida I."/>
            <person name="Takarada H."/>
            <person name="Hosoyama A."/>
            <person name="Tsuchikane K."/>
            <person name="Katsumata H."/>
            <person name="Yamazaki S."/>
            <person name="Fujita N."/>
        </authorList>
    </citation>
    <scope>NUCLEOTIDE SEQUENCE [LARGE SCALE GENOMIC DNA]</scope>
    <source>
        <strain evidence="4 5">NBRC 100432</strain>
    </source>
</reference>
<dbReference type="Proteomes" id="UP000035034">
    <property type="component" value="Unassembled WGS sequence"/>
</dbReference>
<dbReference type="STRING" id="1077974.GOEFS_121_00420"/>
<evidence type="ECO:0000259" key="2">
    <source>
        <dbReference type="Pfam" id="PF11774"/>
    </source>
</evidence>
<dbReference type="eggNOG" id="ENOG5032RKK">
    <property type="taxonomic scope" value="Bacteria"/>
</dbReference>
<dbReference type="EMBL" id="BAEH01000121">
    <property type="protein sequence ID" value="GAB20640.1"/>
    <property type="molecule type" value="Genomic_DNA"/>
</dbReference>
<sequence length="110" mass="12026">MAKRTTVKYVDDLDGKALTDPVTIKFGLDGKQYEFDTSAAHAKQFQKHLDGYIAVSRRGGSTGVRHLSSAGTRSKEQTQAIRDWARKNGHEVSARGRIPAAVVEAFDAAH</sequence>
<dbReference type="Gene3D" id="3.30.60.230">
    <property type="entry name" value="Lsr2, dimerization domain"/>
    <property type="match status" value="1"/>
</dbReference>
<evidence type="ECO:0000256" key="1">
    <source>
        <dbReference type="ARBA" id="ARBA00023125"/>
    </source>
</evidence>
<dbReference type="Pfam" id="PF11774">
    <property type="entry name" value="Lsr2"/>
    <property type="match status" value="1"/>
</dbReference>
<dbReference type="GO" id="GO:0016746">
    <property type="term" value="F:acyltransferase activity"/>
    <property type="evidence" value="ECO:0007669"/>
    <property type="project" value="InterPro"/>
</dbReference>
<comment type="caution">
    <text evidence="4">The sequence shown here is derived from an EMBL/GenBank/DDBJ whole genome shotgun (WGS) entry which is preliminary data.</text>
</comment>
<gene>
    <name evidence="4" type="ORF">GOEFS_121_00420</name>
</gene>
<dbReference type="OrthoDB" id="4113332at2"/>
<keyword evidence="5" id="KW-1185">Reference proteome</keyword>